<sequence length="167" mass="19013">MMETFYEHLSSAHSVRPFCLFEAEEEQPNMVQKIDVMTVLFYVTLLLIVLIVESATIGKKIKVPDSDRTLQELIYRSALPRSNDQIRDAVWWVPNGDSYQATKVAVPNDGKQYTTYSFQMVLVKSQCDAKKVPVSSLRKCKPVPRAHTQVVSWKPIHARLGESAYPP</sequence>
<keyword evidence="1" id="KW-0812">Transmembrane</keyword>
<protein>
    <recommendedName>
        <fullName evidence="4">Cystatin domain-containing protein</fullName>
    </recommendedName>
</protein>
<evidence type="ECO:0000313" key="2">
    <source>
        <dbReference type="EMBL" id="EYC22840.1"/>
    </source>
</evidence>
<name>A0A016V5V1_9BILA</name>
<evidence type="ECO:0000256" key="1">
    <source>
        <dbReference type="SAM" id="Phobius"/>
    </source>
</evidence>
<comment type="caution">
    <text evidence="2">The sequence shown here is derived from an EMBL/GenBank/DDBJ whole genome shotgun (WGS) entry which is preliminary data.</text>
</comment>
<keyword evidence="3" id="KW-1185">Reference proteome</keyword>
<proteinExistence type="predicted"/>
<dbReference type="Proteomes" id="UP000024635">
    <property type="component" value="Unassembled WGS sequence"/>
</dbReference>
<keyword evidence="1" id="KW-0472">Membrane</keyword>
<organism evidence="2 3">
    <name type="scientific">Ancylostoma ceylanicum</name>
    <dbReference type="NCBI Taxonomy" id="53326"/>
    <lineage>
        <taxon>Eukaryota</taxon>
        <taxon>Metazoa</taxon>
        <taxon>Ecdysozoa</taxon>
        <taxon>Nematoda</taxon>
        <taxon>Chromadorea</taxon>
        <taxon>Rhabditida</taxon>
        <taxon>Rhabditina</taxon>
        <taxon>Rhabditomorpha</taxon>
        <taxon>Strongyloidea</taxon>
        <taxon>Ancylostomatidae</taxon>
        <taxon>Ancylostomatinae</taxon>
        <taxon>Ancylostoma</taxon>
    </lineage>
</organism>
<gene>
    <name evidence="2" type="primary">Acey_s0016.g2980</name>
    <name evidence="2" type="synonym">Acey-Y57G7A.1</name>
    <name evidence="2" type="ORF">Y032_0016g2980</name>
</gene>
<evidence type="ECO:0008006" key="4">
    <source>
        <dbReference type="Google" id="ProtNLM"/>
    </source>
</evidence>
<dbReference type="AlphaFoldDB" id="A0A016V5V1"/>
<dbReference type="OrthoDB" id="5787458at2759"/>
<keyword evidence="1" id="KW-1133">Transmembrane helix</keyword>
<accession>A0A016V5V1</accession>
<evidence type="ECO:0000313" key="3">
    <source>
        <dbReference type="Proteomes" id="UP000024635"/>
    </source>
</evidence>
<reference evidence="3" key="1">
    <citation type="journal article" date="2015" name="Nat. Genet.">
        <title>The genome and transcriptome of the zoonotic hookworm Ancylostoma ceylanicum identify infection-specific gene families.</title>
        <authorList>
            <person name="Schwarz E.M."/>
            <person name="Hu Y."/>
            <person name="Antoshechkin I."/>
            <person name="Miller M.M."/>
            <person name="Sternberg P.W."/>
            <person name="Aroian R.V."/>
        </authorList>
    </citation>
    <scope>NUCLEOTIDE SEQUENCE</scope>
    <source>
        <strain evidence="3">HY135</strain>
    </source>
</reference>
<feature type="transmembrane region" description="Helical" evidence="1">
    <location>
        <begin position="39"/>
        <end position="58"/>
    </location>
</feature>
<dbReference type="EMBL" id="JARK01001352">
    <property type="protein sequence ID" value="EYC22840.1"/>
    <property type="molecule type" value="Genomic_DNA"/>
</dbReference>